<dbReference type="EMBL" id="DVMR01000062">
    <property type="protein sequence ID" value="HIU44293.1"/>
    <property type="molecule type" value="Genomic_DNA"/>
</dbReference>
<dbReference type="Proteomes" id="UP000824073">
    <property type="component" value="Unassembled WGS sequence"/>
</dbReference>
<dbReference type="InterPro" id="IPR036034">
    <property type="entry name" value="PDZ_sf"/>
</dbReference>
<dbReference type="Gene3D" id="2.30.42.10">
    <property type="match status" value="1"/>
</dbReference>
<sequence length="115" mass="12077">VEELVENGYVSGRPLVGISGRTISVMASAFSGLPQGILVDKVEPSSDAYAQGIQAGDVVVGVNGERVTGLSSAVAQRNLSKAGDTITVSVYRKGKVYDVELVLIEQADLAEDYNF</sequence>
<proteinExistence type="predicted"/>
<dbReference type="SUPFAM" id="SSF50156">
    <property type="entry name" value="PDZ domain-like"/>
    <property type="match status" value="1"/>
</dbReference>
<evidence type="ECO:0000259" key="1">
    <source>
        <dbReference type="PROSITE" id="PS50106"/>
    </source>
</evidence>
<name>A0A9D1LLY0_9CLOT</name>
<gene>
    <name evidence="2" type="ORF">IAB67_08375</name>
</gene>
<dbReference type="Pfam" id="PF13180">
    <property type="entry name" value="PDZ_2"/>
    <property type="match status" value="1"/>
</dbReference>
<feature type="domain" description="PDZ" evidence="1">
    <location>
        <begin position="23"/>
        <end position="94"/>
    </location>
</feature>
<dbReference type="InterPro" id="IPR001478">
    <property type="entry name" value="PDZ"/>
</dbReference>
<feature type="non-terminal residue" evidence="2">
    <location>
        <position position="1"/>
    </location>
</feature>
<protein>
    <submittedName>
        <fullName evidence="2">PDZ domain-containing protein</fullName>
    </submittedName>
</protein>
<reference evidence="2" key="2">
    <citation type="journal article" date="2021" name="PeerJ">
        <title>Extensive microbial diversity within the chicken gut microbiome revealed by metagenomics and culture.</title>
        <authorList>
            <person name="Gilroy R."/>
            <person name="Ravi A."/>
            <person name="Getino M."/>
            <person name="Pursley I."/>
            <person name="Horton D.L."/>
            <person name="Alikhan N.F."/>
            <person name="Baker D."/>
            <person name="Gharbi K."/>
            <person name="Hall N."/>
            <person name="Watson M."/>
            <person name="Adriaenssens E.M."/>
            <person name="Foster-Nyarko E."/>
            <person name="Jarju S."/>
            <person name="Secka A."/>
            <person name="Antonio M."/>
            <person name="Oren A."/>
            <person name="Chaudhuri R.R."/>
            <person name="La Ragione R."/>
            <person name="Hildebrand F."/>
            <person name="Pallen M.J."/>
        </authorList>
    </citation>
    <scope>NUCLEOTIDE SEQUENCE</scope>
    <source>
        <strain evidence="2">CHK191-8634</strain>
    </source>
</reference>
<organism evidence="2 3">
    <name type="scientific">Candidatus Ventrousia excrementavium</name>
    <dbReference type="NCBI Taxonomy" id="2840961"/>
    <lineage>
        <taxon>Bacteria</taxon>
        <taxon>Bacillati</taxon>
        <taxon>Bacillota</taxon>
        <taxon>Clostridia</taxon>
        <taxon>Eubacteriales</taxon>
        <taxon>Clostridiaceae</taxon>
        <taxon>Clostridiaceae incertae sedis</taxon>
        <taxon>Candidatus Ventrousia</taxon>
    </lineage>
</organism>
<dbReference type="SMART" id="SM00228">
    <property type="entry name" value="PDZ"/>
    <property type="match status" value="1"/>
</dbReference>
<dbReference type="AlphaFoldDB" id="A0A9D1LLY0"/>
<evidence type="ECO:0000313" key="2">
    <source>
        <dbReference type="EMBL" id="HIU44293.1"/>
    </source>
</evidence>
<dbReference type="PROSITE" id="PS50106">
    <property type="entry name" value="PDZ"/>
    <property type="match status" value="1"/>
</dbReference>
<accession>A0A9D1LLY0</accession>
<reference evidence="2" key="1">
    <citation type="submission" date="2020-10" db="EMBL/GenBank/DDBJ databases">
        <authorList>
            <person name="Gilroy R."/>
        </authorList>
    </citation>
    <scope>NUCLEOTIDE SEQUENCE</scope>
    <source>
        <strain evidence="2">CHK191-8634</strain>
    </source>
</reference>
<comment type="caution">
    <text evidence="2">The sequence shown here is derived from an EMBL/GenBank/DDBJ whole genome shotgun (WGS) entry which is preliminary data.</text>
</comment>
<evidence type="ECO:0000313" key="3">
    <source>
        <dbReference type="Proteomes" id="UP000824073"/>
    </source>
</evidence>